<keyword evidence="9" id="KW-1185">Reference proteome</keyword>
<feature type="active site" description="Proton donor/acceptor" evidence="7">
    <location>
        <position position="93"/>
    </location>
</feature>
<comment type="pathway">
    <text evidence="7">Cell wall biogenesis; peptidoglycan biosynthesis.</text>
</comment>
<dbReference type="HAMAP" id="MF_00258">
    <property type="entry name" value="Glu_racemase"/>
    <property type="match status" value="1"/>
</dbReference>
<comment type="similarity">
    <text evidence="7">Belongs to the aspartate/glutamate racemases family.</text>
</comment>
<dbReference type="GO" id="GO:0009252">
    <property type="term" value="P:peptidoglycan biosynthetic process"/>
    <property type="evidence" value="ECO:0007669"/>
    <property type="project" value="UniProtKB-UniRule"/>
</dbReference>
<dbReference type="AlphaFoldDB" id="A0A1T0CBD0"/>
<dbReference type="InterPro" id="IPR015942">
    <property type="entry name" value="Asp/Glu/hydantoin_racemase"/>
</dbReference>
<dbReference type="PROSITE" id="PS00923">
    <property type="entry name" value="ASP_GLU_RACEMASE_1"/>
    <property type="match status" value="1"/>
</dbReference>
<dbReference type="GO" id="GO:0008360">
    <property type="term" value="P:regulation of cell shape"/>
    <property type="evidence" value="ECO:0007669"/>
    <property type="project" value="UniProtKB-KW"/>
</dbReference>
<dbReference type="Pfam" id="PF01177">
    <property type="entry name" value="Asp_Glu_race"/>
    <property type="match status" value="1"/>
</dbReference>
<dbReference type="GO" id="GO:0008881">
    <property type="term" value="F:glutamate racemase activity"/>
    <property type="evidence" value="ECO:0007669"/>
    <property type="project" value="UniProtKB-UniRule"/>
</dbReference>
<evidence type="ECO:0000256" key="7">
    <source>
        <dbReference type="HAMAP-Rule" id="MF_00258"/>
    </source>
</evidence>
<feature type="binding site" evidence="7">
    <location>
        <begin position="224"/>
        <end position="225"/>
    </location>
    <ligand>
        <name>substrate</name>
    </ligand>
</feature>
<dbReference type="PANTHER" id="PTHR21198">
    <property type="entry name" value="GLUTAMATE RACEMASE"/>
    <property type="match status" value="1"/>
</dbReference>
<evidence type="ECO:0000256" key="4">
    <source>
        <dbReference type="ARBA" id="ARBA00022984"/>
    </source>
</evidence>
<comment type="catalytic activity">
    <reaction evidence="1 7">
        <text>L-glutamate = D-glutamate</text>
        <dbReference type="Rhea" id="RHEA:12813"/>
        <dbReference type="ChEBI" id="CHEBI:29985"/>
        <dbReference type="ChEBI" id="CHEBI:29986"/>
        <dbReference type="EC" id="5.1.1.3"/>
    </reaction>
</comment>
<keyword evidence="3 7" id="KW-0133">Cell shape</keyword>
<feature type="binding site" evidence="7">
    <location>
        <begin position="94"/>
        <end position="95"/>
    </location>
    <ligand>
        <name>substrate</name>
    </ligand>
</feature>
<evidence type="ECO:0000313" key="9">
    <source>
        <dbReference type="Proteomes" id="UP000191094"/>
    </source>
</evidence>
<dbReference type="InterPro" id="IPR004391">
    <property type="entry name" value="Glu_race"/>
</dbReference>
<evidence type="ECO:0000256" key="6">
    <source>
        <dbReference type="ARBA" id="ARBA00023316"/>
    </source>
</evidence>
<dbReference type="Gene3D" id="3.40.50.1860">
    <property type="match status" value="2"/>
</dbReference>
<feature type="active site" description="Proton donor/acceptor" evidence="7">
    <location>
        <position position="223"/>
    </location>
</feature>
<evidence type="ECO:0000256" key="3">
    <source>
        <dbReference type="ARBA" id="ARBA00022960"/>
    </source>
</evidence>
<dbReference type="GO" id="GO:0071555">
    <property type="term" value="P:cell wall organization"/>
    <property type="evidence" value="ECO:0007669"/>
    <property type="project" value="UniProtKB-KW"/>
</dbReference>
<dbReference type="EMBL" id="MUYT01000015">
    <property type="protein sequence ID" value="OOS19599.1"/>
    <property type="molecule type" value="Genomic_DNA"/>
</dbReference>
<dbReference type="InterPro" id="IPR018187">
    <property type="entry name" value="Asp/Glu_racemase_AS_1"/>
</dbReference>
<keyword evidence="6 7" id="KW-0961">Cell wall biogenesis/degradation</keyword>
<gene>
    <name evidence="7" type="primary">murI</name>
    <name evidence="8" type="ORF">B0682_08670</name>
</gene>
<keyword evidence="4 7" id="KW-0573">Peptidoglycan synthesis</keyword>
<dbReference type="RefSeq" id="WP_240494952.1">
    <property type="nucleotide sequence ID" value="NZ_MUYT01000015.1"/>
</dbReference>
<dbReference type="EC" id="5.1.1.3" evidence="2 7"/>
<sequence>MSKTNLLLDAHLLRIACTTPTADSPIGVFDSGVGGLSVYRHLRQQLPYERYLYYADTKHVPYGSRTAEDINHLTLTGIDWLIAQGCKLVVVACNSASAHALNQARLRYLTIPIVGLVPALKPALAYVQAKNAQLTQASANLSNHLSSHVAVLATMATLHGQLLNDVMAQFATPYGIRVSRWYEPALVPWVERGMPPTDATAERLRKMLMQFAKQGVQAIVLGCTHYPFFKEFLLNQMVVQGHDMALFDSGDAVARRVKQLLAEQGLLIAQKNIPQKNTLAVSNHFGNRHSKPNPHQLQFFATAMTQGLSELVIKLCGEEVMVDAIDG</sequence>
<comment type="caution">
    <text evidence="8">The sequence shown here is derived from an EMBL/GenBank/DDBJ whole genome shotgun (WGS) entry which is preliminary data.</text>
</comment>
<dbReference type="STRING" id="90241.B0682_08670"/>
<feature type="binding site" evidence="7">
    <location>
        <begin position="62"/>
        <end position="63"/>
    </location>
    <ligand>
        <name>substrate</name>
    </ligand>
</feature>
<dbReference type="PANTHER" id="PTHR21198:SF2">
    <property type="entry name" value="GLUTAMATE RACEMASE"/>
    <property type="match status" value="1"/>
</dbReference>
<evidence type="ECO:0000313" key="8">
    <source>
        <dbReference type="EMBL" id="OOS19599.1"/>
    </source>
</evidence>
<dbReference type="NCBIfam" id="TIGR00067">
    <property type="entry name" value="glut_race"/>
    <property type="match status" value="1"/>
</dbReference>
<organism evidence="8 9">
    <name type="scientific">Lwoffella lincolnii</name>
    <dbReference type="NCBI Taxonomy" id="90241"/>
    <lineage>
        <taxon>Bacteria</taxon>
        <taxon>Pseudomonadati</taxon>
        <taxon>Pseudomonadota</taxon>
        <taxon>Gammaproteobacteria</taxon>
        <taxon>Moraxellales</taxon>
        <taxon>Moraxellaceae</taxon>
        <taxon>Lwoffella</taxon>
    </lineage>
</organism>
<keyword evidence="5 7" id="KW-0413">Isomerase</keyword>
<dbReference type="SUPFAM" id="SSF53681">
    <property type="entry name" value="Aspartate/glutamate racemase"/>
    <property type="match status" value="2"/>
</dbReference>
<proteinExistence type="inferred from homology"/>
<dbReference type="UniPathway" id="UPA00219"/>
<comment type="function">
    <text evidence="7">Provides the (R)-glutamate required for cell wall biosynthesis.</text>
</comment>
<evidence type="ECO:0000256" key="5">
    <source>
        <dbReference type="ARBA" id="ARBA00023235"/>
    </source>
</evidence>
<evidence type="ECO:0000256" key="1">
    <source>
        <dbReference type="ARBA" id="ARBA00001602"/>
    </source>
</evidence>
<name>A0A1T0CBD0_9GAMM</name>
<reference evidence="8 9" key="1">
    <citation type="submission" date="2017-02" db="EMBL/GenBank/DDBJ databases">
        <title>Draft genome sequence of Moraxella lincolnii CCUG 9405T type strain.</title>
        <authorList>
            <person name="Salva-Serra F."/>
            <person name="Engstrom-Jakobsson H."/>
            <person name="Thorell K."/>
            <person name="Jaen-Luchoro D."/>
            <person name="Gonzales-Siles L."/>
            <person name="Karlsson R."/>
            <person name="Yazdan S."/>
            <person name="Boulund F."/>
            <person name="Johnning A."/>
            <person name="Engstrand L."/>
            <person name="Kristiansson E."/>
            <person name="Moore E."/>
        </authorList>
    </citation>
    <scope>NUCLEOTIDE SEQUENCE [LARGE SCALE GENOMIC DNA]</scope>
    <source>
        <strain evidence="8 9">CCUG 9405</strain>
    </source>
</reference>
<protein>
    <recommendedName>
        <fullName evidence="2 7">Glutamate racemase</fullName>
        <ecNumber evidence="2 7">5.1.1.3</ecNumber>
    </recommendedName>
</protein>
<dbReference type="Proteomes" id="UP000191094">
    <property type="component" value="Unassembled WGS sequence"/>
</dbReference>
<evidence type="ECO:0000256" key="2">
    <source>
        <dbReference type="ARBA" id="ARBA00013090"/>
    </source>
</evidence>
<dbReference type="InterPro" id="IPR001920">
    <property type="entry name" value="Asp/Glu_race"/>
</dbReference>
<accession>A0A1T0CBD0</accession>
<feature type="binding site" evidence="7">
    <location>
        <begin position="30"/>
        <end position="31"/>
    </location>
    <ligand>
        <name>substrate</name>
    </ligand>
</feature>